<dbReference type="Gene3D" id="3.40.50.300">
    <property type="entry name" value="P-loop containing nucleotide triphosphate hydrolases"/>
    <property type="match status" value="2"/>
</dbReference>
<comment type="similarity">
    <text evidence="9">Belongs to the DEAD box helicase family.</text>
</comment>
<dbReference type="Ensembl" id="ENSGACT00000009768.2">
    <property type="protein sequence ID" value="ENSGACP00000009748.2"/>
    <property type="gene ID" value="ENSGACG00000007357.2"/>
</dbReference>
<dbReference type="PROSITE" id="PS51192">
    <property type="entry name" value="HELICASE_ATP_BIND_1"/>
    <property type="match status" value="1"/>
</dbReference>
<dbReference type="InterPro" id="IPR014014">
    <property type="entry name" value="RNA_helicase_DEAD_Q_motif"/>
</dbReference>
<dbReference type="GeneTree" id="ENSGT00940000154705"/>
<dbReference type="PANTHER" id="PTHR47958">
    <property type="entry name" value="ATP-DEPENDENT RNA HELICASE DBP3"/>
    <property type="match status" value="1"/>
</dbReference>
<keyword evidence="5 9" id="KW-0067">ATP-binding</keyword>
<feature type="short sequence motif" description="Q motif" evidence="8">
    <location>
        <begin position="97"/>
        <end position="125"/>
    </location>
</feature>
<evidence type="ECO:0000313" key="14">
    <source>
        <dbReference type="Ensembl" id="ENSGACP00000009748.2"/>
    </source>
</evidence>
<dbReference type="InterPro" id="IPR014001">
    <property type="entry name" value="Helicase_ATP-bd"/>
</dbReference>
<proteinExistence type="inferred from homology"/>
<dbReference type="eggNOG" id="KOG0331">
    <property type="taxonomic scope" value="Eukaryota"/>
</dbReference>
<dbReference type="GO" id="GO:0003724">
    <property type="term" value="F:RNA helicase activity"/>
    <property type="evidence" value="ECO:0007669"/>
    <property type="project" value="UniProtKB-EC"/>
</dbReference>
<feature type="compositionally biased region" description="Basic and acidic residues" evidence="10">
    <location>
        <begin position="1"/>
        <end position="22"/>
    </location>
</feature>
<dbReference type="InterPro" id="IPR027417">
    <property type="entry name" value="P-loop_NTPase"/>
</dbReference>
<dbReference type="OMA" id="WHEGPIA"/>
<evidence type="ECO:0000256" key="7">
    <source>
        <dbReference type="ARBA" id="ARBA00047984"/>
    </source>
</evidence>
<evidence type="ECO:0000256" key="8">
    <source>
        <dbReference type="PROSITE-ProRule" id="PRU00552"/>
    </source>
</evidence>
<organism evidence="14 15">
    <name type="scientific">Gasterosteus aculeatus aculeatus</name>
    <name type="common">three-spined stickleback</name>
    <dbReference type="NCBI Taxonomy" id="481459"/>
    <lineage>
        <taxon>Eukaryota</taxon>
        <taxon>Metazoa</taxon>
        <taxon>Chordata</taxon>
        <taxon>Craniata</taxon>
        <taxon>Vertebrata</taxon>
        <taxon>Euteleostomi</taxon>
        <taxon>Actinopterygii</taxon>
        <taxon>Neopterygii</taxon>
        <taxon>Teleostei</taxon>
        <taxon>Neoteleostei</taxon>
        <taxon>Acanthomorphata</taxon>
        <taxon>Eupercaria</taxon>
        <taxon>Perciformes</taxon>
        <taxon>Cottioidei</taxon>
        <taxon>Gasterosteales</taxon>
        <taxon>Gasterosteidae</taxon>
        <taxon>Gasterosteus</taxon>
    </lineage>
</organism>
<reference evidence="14" key="2">
    <citation type="submission" date="2025-08" db="UniProtKB">
        <authorList>
            <consortium name="Ensembl"/>
        </authorList>
    </citation>
    <scope>IDENTIFICATION</scope>
</reference>
<dbReference type="Bgee" id="ENSGACG00000007357">
    <property type="expression patterns" value="Expressed in camera-type eye and 13 other cell types or tissues"/>
</dbReference>
<evidence type="ECO:0000256" key="9">
    <source>
        <dbReference type="RuleBase" id="RU000492"/>
    </source>
</evidence>
<reference evidence="14" key="3">
    <citation type="submission" date="2025-09" db="UniProtKB">
        <authorList>
            <consortium name="Ensembl"/>
        </authorList>
    </citation>
    <scope>IDENTIFICATION</scope>
</reference>
<evidence type="ECO:0000256" key="3">
    <source>
        <dbReference type="ARBA" id="ARBA00022801"/>
    </source>
</evidence>
<comment type="catalytic activity">
    <reaction evidence="7">
        <text>ATP + H2O = ADP + phosphate + H(+)</text>
        <dbReference type="Rhea" id="RHEA:13065"/>
        <dbReference type="ChEBI" id="CHEBI:15377"/>
        <dbReference type="ChEBI" id="CHEBI:15378"/>
        <dbReference type="ChEBI" id="CHEBI:30616"/>
        <dbReference type="ChEBI" id="CHEBI:43474"/>
        <dbReference type="ChEBI" id="CHEBI:456216"/>
        <dbReference type="EC" id="3.6.4.13"/>
    </reaction>
</comment>
<feature type="domain" description="Helicase C-terminal" evidence="12">
    <location>
        <begin position="331"/>
        <end position="478"/>
    </location>
</feature>
<feature type="compositionally biased region" description="Low complexity" evidence="10">
    <location>
        <begin position="528"/>
        <end position="541"/>
    </location>
</feature>
<feature type="compositionally biased region" description="Basic and acidic residues" evidence="10">
    <location>
        <begin position="508"/>
        <end position="517"/>
    </location>
</feature>
<dbReference type="SMART" id="SM00490">
    <property type="entry name" value="HELICc"/>
    <property type="match status" value="1"/>
</dbReference>
<dbReference type="GO" id="GO:0005524">
    <property type="term" value="F:ATP binding"/>
    <property type="evidence" value="ECO:0007669"/>
    <property type="project" value="UniProtKB-KW"/>
</dbReference>
<name>G3NWM9_GASAC</name>
<evidence type="ECO:0000256" key="2">
    <source>
        <dbReference type="ARBA" id="ARBA00022741"/>
    </source>
</evidence>
<dbReference type="FunFam" id="3.40.50.300:FF:000008">
    <property type="entry name" value="ATP-dependent RNA helicase RhlB"/>
    <property type="match status" value="1"/>
</dbReference>
<accession>G3NWM9</accession>
<dbReference type="InterPro" id="IPR000629">
    <property type="entry name" value="RNA-helicase_DEAD-box_CS"/>
</dbReference>
<feature type="domain" description="Helicase ATP-binding" evidence="11">
    <location>
        <begin position="128"/>
        <end position="303"/>
    </location>
</feature>
<reference evidence="14 15" key="1">
    <citation type="journal article" date="2021" name="G3 (Bethesda)">
        <title>Improved contiguity of the threespine stickleback genome using long-read sequencing.</title>
        <authorList>
            <person name="Nath S."/>
            <person name="Shaw D.E."/>
            <person name="White M.A."/>
        </authorList>
    </citation>
    <scope>NUCLEOTIDE SEQUENCE [LARGE SCALE GENOMIC DNA]</scope>
    <source>
        <strain evidence="14 15">Lake Benthic</strain>
    </source>
</reference>
<dbReference type="InterPro" id="IPR001650">
    <property type="entry name" value="Helicase_C-like"/>
</dbReference>
<dbReference type="GO" id="GO:0003723">
    <property type="term" value="F:RNA binding"/>
    <property type="evidence" value="ECO:0007669"/>
    <property type="project" value="UniProtKB-KW"/>
</dbReference>
<dbReference type="PROSITE" id="PS51195">
    <property type="entry name" value="Q_MOTIF"/>
    <property type="match status" value="1"/>
</dbReference>
<dbReference type="SUPFAM" id="SSF52540">
    <property type="entry name" value="P-loop containing nucleoside triphosphate hydrolases"/>
    <property type="match status" value="1"/>
</dbReference>
<evidence type="ECO:0000256" key="1">
    <source>
        <dbReference type="ARBA" id="ARBA00012552"/>
    </source>
</evidence>
<evidence type="ECO:0000256" key="6">
    <source>
        <dbReference type="ARBA" id="ARBA00022884"/>
    </source>
</evidence>
<evidence type="ECO:0000256" key="4">
    <source>
        <dbReference type="ARBA" id="ARBA00022806"/>
    </source>
</evidence>
<evidence type="ECO:0000256" key="5">
    <source>
        <dbReference type="ARBA" id="ARBA00022840"/>
    </source>
</evidence>
<dbReference type="Pfam" id="PF00270">
    <property type="entry name" value="DEAD"/>
    <property type="match status" value="1"/>
</dbReference>
<protein>
    <recommendedName>
        <fullName evidence="1">RNA helicase</fullName>
        <ecNumber evidence="1">3.6.4.13</ecNumber>
    </recommendedName>
</protein>
<keyword evidence="15" id="KW-1185">Reference proteome</keyword>
<dbReference type="EC" id="3.6.4.13" evidence="1"/>
<feature type="region of interest" description="Disordered" evidence="10">
    <location>
        <begin position="1"/>
        <end position="44"/>
    </location>
</feature>
<dbReference type="PROSITE" id="PS00039">
    <property type="entry name" value="DEAD_ATP_HELICASE"/>
    <property type="match status" value="1"/>
</dbReference>
<dbReference type="GO" id="GO:0016787">
    <property type="term" value="F:hydrolase activity"/>
    <property type="evidence" value="ECO:0007669"/>
    <property type="project" value="UniProtKB-KW"/>
</dbReference>
<sequence length="583" mass="65582">MRGSYGDRDRDRGRDRDRDRGPRYGSSRGGPSSGRKFGNPGDRLRKKRWDLDELPKFEKNFYVEHSEVQRLSEFDIEEYCRKKEITVRGSGCPKPVTHFHQAQFPQYVLDVLVKQNFKEPTAIQSQGFPLALSGRDMVGIAQTGSGKTLSYLLPAIVHINHQPYLERGDGPICLVLAPTRELAQQVQQVACDYGKCSRIKSTCVYGGAPKGPQIRDLERGVEICIATPGRLIDFLEAGKTNLRRCTYLVLDEADRMLDMGFEPQIRKIVDQIRPDRQTLMWSATWPKEVRQLAEDFLKDYVQINVGALELSANHNILQIVDVFVCLFLLCLVRILMEEIMAEKENKTIIFAETKKRCDDLTRRMRRDGWPAMCIHGDKSQPERDWVLSEFRSGKAPILIATDVASRGLDVEDVKFVINYDYPNSSEDYIHRIGRTARSNNKSTAYTFFTPGNLRQARELIRVLEEARQAINPKLLQLVDTGRAGGETSRNGRRGSSRDGERSSSSSSYRDRSSRDGGRSSSYEQFQNTSSSTSSSGSGAGGLVPLPLPLSAVGPQPLMQFNLPQPMMGHAPFQFAPPLPPGTE</sequence>
<dbReference type="Pfam" id="PF00271">
    <property type="entry name" value="Helicase_C"/>
    <property type="match status" value="1"/>
</dbReference>
<dbReference type="InParanoid" id="G3NWM9"/>
<evidence type="ECO:0000259" key="11">
    <source>
        <dbReference type="PROSITE" id="PS51192"/>
    </source>
</evidence>
<dbReference type="SMART" id="SM00487">
    <property type="entry name" value="DEXDc"/>
    <property type="match status" value="1"/>
</dbReference>
<keyword evidence="4 9" id="KW-0347">Helicase</keyword>
<dbReference type="InterPro" id="IPR011545">
    <property type="entry name" value="DEAD/DEAH_box_helicase_dom"/>
</dbReference>
<evidence type="ECO:0000259" key="12">
    <source>
        <dbReference type="PROSITE" id="PS51194"/>
    </source>
</evidence>
<dbReference type="STRING" id="69293.ENSGACP00000009748"/>
<dbReference type="PROSITE" id="PS51194">
    <property type="entry name" value="HELICASE_CTER"/>
    <property type="match status" value="1"/>
</dbReference>
<keyword evidence="2 9" id="KW-0547">Nucleotide-binding</keyword>
<dbReference type="CDD" id="cd18787">
    <property type="entry name" value="SF2_C_DEAD"/>
    <property type="match status" value="1"/>
</dbReference>
<dbReference type="AlphaFoldDB" id="G3NWM9"/>
<evidence type="ECO:0000313" key="15">
    <source>
        <dbReference type="Proteomes" id="UP000007635"/>
    </source>
</evidence>
<keyword evidence="3 9" id="KW-0378">Hydrolase</keyword>
<feature type="domain" description="DEAD-box RNA helicase Q" evidence="13">
    <location>
        <begin position="97"/>
        <end position="125"/>
    </location>
</feature>
<feature type="region of interest" description="Disordered" evidence="10">
    <location>
        <begin position="480"/>
        <end position="541"/>
    </location>
</feature>
<dbReference type="FunFam" id="3.40.50.300:FF:000079">
    <property type="entry name" value="probable ATP-dependent RNA helicase DDX17"/>
    <property type="match status" value="1"/>
</dbReference>
<keyword evidence="6" id="KW-0694">RNA-binding</keyword>
<evidence type="ECO:0000256" key="10">
    <source>
        <dbReference type="SAM" id="MobiDB-lite"/>
    </source>
</evidence>
<evidence type="ECO:0000259" key="13">
    <source>
        <dbReference type="PROSITE" id="PS51195"/>
    </source>
</evidence>
<dbReference type="Proteomes" id="UP000007635">
    <property type="component" value="Chromosome XI"/>
</dbReference>